<sequence length="126" mass="13420">MSSDAVNVLGTPLQSCCRDPMTGYFRDGYCHTDATDAGLHVVCALVTDDFLAFSARRGNDLQTPRPEFGFPGLQAGDRWCLCAARWSEACHAGCAPPVILEATHESALQVASLKDLKAHAVGPVSL</sequence>
<accession>A0A498CC46</accession>
<dbReference type="Pfam" id="PF09996">
    <property type="entry name" value="DUF2237"/>
    <property type="match status" value="1"/>
</dbReference>
<dbReference type="PANTHER" id="PTHR37466:SF1">
    <property type="entry name" value="SLR1628 PROTEIN"/>
    <property type="match status" value="1"/>
</dbReference>
<dbReference type="EMBL" id="RCDA01000001">
    <property type="protein sequence ID" value="RLK50790.1"/>
    <property type="molecule type" value="Genomic_DNA"/>
</dbReference>
<gene>
    <name evidence="1" type="ORF">DFR31_0697</name>
</gene>
<proteinExistence type="predicted"/>
<protein>
    <recommendedName>
        <fullName evidence="3">DUF2237 domain-containing protein</fullName>
    </recommendedName>
</protein>
<dbReference type="InterPro" id="IPR018714">
    <property type="entry name" value="DUF2237"/>
</dbReference>
<evidence type="ECO:0000313" key="2">
    <source>
        <dbReference type="Proteomes" id="UP000275461"/>
    </source>
</evidence>
<dbReference type="RefSeq" id="WP_121441247.1">
    <property type="nucleotide sequence ID" value="NZ_RCDA01000001.1"/>
</dbReference>
<organism evidence="1 2">
    <name type="scientific">Alkalispirillum mobile</name>
    <dbReference type="NCBI Taxonomy" id="85925"/>
    <lineage>
        <taxon>Bacteria</taxon>
        <taxon>Pseudomonadati</taxon>
        <taxon>Pseudomonadota</taxon>
        <taxon>Gammaproteobacteria</taxon>
        <taxon>Chromatiales</taxon>
        <taxon>Ectothiorhodospiraceae</taxon>
        <taxon>Alkalispirillum</taxon>
    </lineage>
</organism>
<dbReference type="OrthoDB" id="9792525at2"/>
<dbReference type="Proteomes" id="UP000275461">
    <property type="component" value="Unassembled WGS sequence"/>
</dbReference>
<reference evidence="1 2" key="1">
    <citation type="submission" date="2018-10" db="EMBL/GenBank/DDBJ databases">
        <title>Genomic Encyclopedia of Type Strains, Phase IV (KMG-IV): sequencing the most valuable type-strain genomes for metagenomic binning, comparative biology and taxonomic classification.</title>
        <authorList>
            <person name="Goeker M."/>
        </authorList>
    </citation>
    <scope>NUCLEOTIDE SEQUENCE [LARGE SCALE GENOMIC DNA]</scope>
    <source>
        <strain evidence="1 2">DSM 12769</strain>
    </source>
</reference>
<dbReference type="AlphaFoldDB" id="A0A498CC46"/>
<dbReference type="Gene3D" id="3.30.56.110">
    <property type="entry name" value="Protein of unknown function DUF2237"/>
    <property type="match status" value="1"/>
</dbReference>
<name>A0A498CC46_9GAMM</name>
<dbReference type="PANTHER" id="PTHR37466">
    <property type="entry name" value="SLR1628 PROTEIN"/>
    <property type="match status" value="1"/>
</dbReference>
<keyword evidence="2" id="KW-1185">Reference proteome</keyword>
<comment type="caution">
    <text evidence="1">The sequence shown here is derived from an EMBL/GenBank/DDBJ whole genome shotgun (WGS) entry which is preliminary data.</text>
</comment>
<evidence type="ECO:0008006" key="3">
    <source>
        <dbReference type="Google" id="ProtNLM"/>
    </source>
</evidence>
<evidence type="ECO:0000313" key="1">
    <source>
        <dbReference type="EMBL" id="RLK50790.1"/>
    </source>
</evidence>